<reference evidence="1" key="1">
    <citation type="journal article" date="2014" name="Front. Microbiol.">
        <title>High frequency of phylogenetically diverse reductive dehalogenase-homologous genes in deep subseafloor sedimentary metagenomes.</title>
        <authorList>
            <person name="Kawai M."/>
            <person name="Futagami T."/>
            <person name="Toyoda A."/>
            <person name="Takaki Y."/>
            <person name="Nishi S."/>
            <person name="Hori S."/>
            <person name="Arai W."/>
            <person name="Tsubouchi T."/>
            <person name="Morono Y."/>
            <person name="Uchiyama I."/>
            <person name="Ito T."/>
            <person name="Fujiyama A."/>
            <person name="Inagaki F."/>
            <person name="Takami H."/>
        </authorList>
    </citation>
    <scope>NUCLEOTIDE SEQUENCE</scope>
    <source>
        <strain evidence="1">Expedition CK06-06</strain>
    </source>
</reference>
<gene>
    <name evidence="1" type="ORF">S06H3_62880</name>
</gene>
<feature type="non-terminal residue" evidence="1">
    <location>
        <position position="73"/>
    </location>
</feature>
<comment type="caution">
    <text evidence="1">The sequence shown here is derived from an EMBL/GenBank/DDBJ whole genome shotgun (WGS) entry which is preliminary data.</text>
</comment>
<organism evidence="1">
    <name type="scientific">marine sediment metagenome</name>
    <dbReference type="NCBI Taxonomy" id="412755"/>
    <lineage>
        <taxon>unclassified sequences</taxon>
        <taxon>metagenomes</taxon>
        <taxon>ecological metagenomes</taxon>
    </lineage>
</organism>
<dbReference type="EMBL" id="BARV01041580">
    <property type="protein sequence ID" value="GAI52070.1"/>
    <property type="molecule type" value="Genomic_DNA"/>
</dbReference>
<evidence type="ECO:0000313" key="1">
    <source>
        <dbReference type="EMBL" id="GAI52070.1"/>
    </source>
</evidence>
<name>X1QM69_9ZZZZ</name>
<dbReference type="AlphaFoldDB" id="X1QM69"/>
<protein>
    <submittedName>
        <fullName evidence="1">Uncharacterized protein</fullName>
    </submittedName>
</protein>
<sequence length="73" mass="7694">MTIVATKNNYAVTQVGHTVNSVAANFIESAAYLGNGIAIIGADDVYRSTDYGATWAGLGLTVNDYPYSLVYLG</sequence>
<accession>X1QM69</accession>
<proteinExistence type="predicted"/>